<feature type="site" description="Interaction with DNA substrate" evidence="6">
    <location>
        <position position="245"/>
    </location>
</feature>
<keyword evidence="3" id="KW-0378">Hydrolase</keyword>
<dbReference type="InterPro" id="IPR037493">
    <property type="entry name" value="ExoIII-like"/>
</dbReference>
<dbReference type="AlphaFoldDB" id="A0A4P9VI06"/>
<dbReference type="Proteomes" id="UP000257039">
    <property type="component" value="Unassembled WGS sequence"/>
</dbReference>
<name>A0A4P9VI06_9GAMM</name>
<comment type="caution">
    <text evidence="8">The sequence shown here is derived from an EMBL/GenBank/DDBJ whole genome shotgun (WGS) entry which is preliminary data.</text>
</comment>
<evidence type="ECO:0000256" key="1">
    <source>
        <dbReference type="ARBA" id="ARBA00007092"/>
    </source>
</evidence>
<evidence type="ECO:0000313" key="8">
    <source>
        <dbReference type="EMBL" id="RDH42146.1"/>
    </source>
</evidence>
<dbReference type="SUPFAM" id="SSF56219">
    <property type="entry name" value="DNase I-like"/>
    <property type="match status" value="1"/>
</dbReference>
<keyword evidence="4 5" id="KW-0460">Magnesium</keyword>
<evidence type="ECO:0000256" key="4">
    <source>
        <dbReference type="ARBA" id="ARBA00022842"/>
    </source>
</evidence>
<sequence length="261" mass="30480">MKIISFNLDGISRACEKGFFEWLNRQDADVICLQNIQENDAELTDQRIFPSDYLHYFFSAEPGQPGGVAIYSRTPPKAIMTGLNFPEANTFGAYIQADFDRLSIASIWVPECHQTTALKSAKFNFLDAYFLQLEKIQRKRRDFILCGSWEIALDHHDVATIDNKHTLSGHLPEERNWMEDVQRQLGFVDAYRVVDRSTEQYTYWHNEEAFEQNTGWRFDYPLITHSLKSRVLNAGIYRGQRFSNHAPVITYYDWELPSELF</sequence>
<dbReference type="PANTHER" id="PTHR43250:SF2">
    <property type="entry name" value="EXODEOXYRIBONUCLEASE III"/>
    <property type="match status" value="1"/>
</dbReference>
<keyword evidence="2 5" id="KW-0479">Metal-binding</keyword>
<evidence type="ECO:0000256" key="2">
    <source>
        <dbReference type="ARBA" id="ARBA00022723"/>
    </source>
</evidence>
<dbReference type="GO" id="GO:0008311">
    <property type="term" value="F:double-stranded DNA 3'-5' DNA exonuclease activity"/>
    <property type="evidence" value="ECO:0007669"/>
    <property type="project" value="InterPro"/>
</dbReference>
<comment type="cofactor">
    <cofactor evidence="5">
        <name>Mg(2+)</name>
        <dbReference type="ChEBI" id="CHEBI:18420"/>
    </cofactor>
    <cofactor evidence="5">
        <name>Mn(2+)</name>
        <dbReference type="ChEBI" id="CHEBI:29035"/>
    </cofactor>
    <text evidence="5">Probably binds two magnesium or manganese ions per subunit.</text>
</comment>
<dbReference type="PANTHER" id="PTHR43250">
    <property type="entry name" value="EXODEOXYRIBONUCLEASE III"/>
    <property type="match status" value="1"/>
</dbReference>
<protein>
    <submittedName>
        <fullName evidence="8">Exodeoxyribonuclease III</fullName>
    </submittedName>
</protein>
<feature type="domain" description="Endonuclease/exonuclease/phosphatase" evidence="7">
    <location>
        <begin position="4"/>
        <end position="195"/>
    </location>
</feature>
<evidence type="ECO:0000256" key="6">
    <source>
        <dbReference type="PIRSR" id="PIRSR604808-3"/>
    </source>
</evidence>
<reference evidence="8 9" key="1">
    <citation type="submission" date="2017-04" db="EMBL/GenBank/DDBJ databases">
        <title>Draft genome sequence of Zooshikella ganghwensis VG4 isolated from Red Sea sediments.</title>
        <authorList>
            <person name="Rehman Z."/>
            <person name="Alam I."/>
            <person name="Kamau A."/>
            <person name="Bajic V."/>
            <person name="Leiknes T."/>
        </authorList>
    </citation>
    <scope>NUCLEOTIDE SEQUENCE [LARGE SCALE GENOMIC DNA]</scope>
    <source>
        <strain evidence="8 9">VG4</strain>
    </source>
</reference>
<accession>A0A4P9VI06</accession>
<dbReference type="NCBIfam" id="TIGR00633">
    <property type="entry name" value="xth"/>
    <property type="match status" value="1"/>
</dbReference>
<dbReference type="PROSITE" id="PS51435">
    <property type="entry name" value="AP_NUCLEASE_F1_4"/>
    <property type="match status" value="1"/>
</dbReference>
<evidence type="ECO:0000259" key="7">
    <source>
        <dbReference type="Pfam" id="PF03372"/>
    </source>
</evidence>
<keyword evidence="5" id="KW-0464">Manganese</keyword>
<comment type="similarity">
    <text evidence="1">Belongs to the DNA repair enzymes AP/ExoA family.</text>
</comment>
<dbReference type="GO" id="GO:0046872">
    <property type="term" value="F:metal ion binding"/>
    <property type="evidence" value="ECO:0007669"/>
    <property type="project" value="UniProtKB-KW"/>
</dbReference>
<dbReference type="InterPro" id="IPR004808">
    <property type="entry name" value="AP_endonuc_1"/>
</dbReference>
<feature type="site" description="Important for catalytic activity" evidence="6">
    <location>
        <position position="219"/>
    </location>
</feature>
<evidence type="ECO:0000256" key="5">
    <source>
        <dbReference type="PIRSR" id="PIRSR604808-2"/>
    </source>
</evidence>
<dbReference type="InterPro" id="IPR005135">
    <property type="entry name" value="Endo/exonuclease/phosphatase"/>
</dbReference>
<dbReference type="RefSeq" id="WP_094785696.1">
    <property type="nucleotide sequence ID" value="NZ_NDXW01000001.1"/>
</dbReference>
<dbReference type="Pfam" id="PF03372">
    <property type="entry name" value="Exo_endo_phos"/>
    <property type="match status" value="1"/>
</dbReference>
<feature type="binding site" evidence="5">
    <location>
        <position position="245"/>
    </location>
    <ligand>
        <name>Mg(2+)</name>
        <dbReference type="ChEBI" id="CHEBI:18420"/>
        <label>1</label>
    </ligand>
</feature>
<dbReference type="Gene3D" id="3.60.10.10">
    <property type="entry name" value="Endonuclease/exonuclease/phosphatase"/>
    <property type="match status" value="1"/>
</dbReference>
<dbReference type="EMBL" id="NDXW01000001">
    <property type="protein sequence ID" value="RDH42146.1"/>
    <property type="molecule type" value="Genomic_DNA"/>
</dbReference>
<keyword evidence="9" id="KW-1185">Reference proteome</keyword>
<organism evidence="8 9">
    <name type="scientific">Zooshikella ganghwensis</name>
    <dbReference type="NCBI Taxonomy" id="202772"/>
    <lineage>
        <taxon>Bacteria</taxon>
        <taxon>Pseudomonadati</taxon>
        <taxon>Pseudomonadota</taxon>
        <taxon>Gammaproteobacteria</taxon>
        <taxon>Oceanospirillales</taxon>
        <taxon>Zooshikellaceae</taxon>
        <taxon>Zooshikella</taxon>
    </lineage>
</organism>
<dbReference type="GO" id="GO:0006281">
    <property type="term" value="P:DNA repair"/>
    <property type="evidence" value="ECO:0007669"/>
    <property type="project" value="InterPro"/>
</dbReference>
<gene>
    <name evidence="8" type="ORF">B9G39_01070</name>
</gene>
<proteinExistence type="inferred from homology"/>
<feature type="binding site" evidence="5">
    <location>
        <position position="7"/>
    </location>
    <ligand>
        <name>Mg(2+)</name>
        <dbReference type="ChEBI" id="CHEBI:18420"/>
        <label>1</label>
    </ligand>
</feature>
<dbReference type="InterPro" id="IPR036691">
    <property type="entry name" value="Endo/exonu/phosph_ase_sf"/>
</dbReference>
<evidence type="ECO:0000256" key="3">
    <source>
        <dbReference type="ARBA" id="ARBA00022801"/>
    </source>
</evidence>
<evidence type="ECO:0000313" key="9">
    <source>
        <dbReference type="Proteomes" id="UP000257039"/>
    </source>
</evidence>